<feature type="region of interest" description="Disordered" evidence="1">
    <location>
        <begin position="66"/>
        <end position="86"/>
    </location>
</feature>
<organism evidence="2">
    <name type="scientific">uncultured marine group II/III euryarchaeote AD1000_04_H03</name>
    <dbReference type="NCBI Taxonomy" id="1457707"/>
    <lineage>
        <taxon>Archaea</taxon>
        <taxon>Methanobacteriati</taxon>
        <taxon>Methanobacteriota</taxon>
        <taxon>environmental samples</taxon>
    </lineage>
</organism>
<dbReference type="EMBL" id="KF900315">
    <property type="protein sequence ID" value="AIE90647.1"/>
    <property type="molecule type" value="Genomic_DNA"/>
</dbReference>
<feature type="region of interest" description="Disordered" evidence="1">
    <location>
        <begin position="1"/>
        <end position="40"/>
    </location>
</feature>
<proteinExistence type="predicted"/>
<dbReference type="AlphaFoldDB" id="A0A075FLN4"/>
<sequence>MEGQSGVSYQHIRTTKSGRNVASKHGGLEPGSPRSDFHDWGPEALPGCCSGSQQAVNHERVLLDRGVGPDSYLPRGRARVARDTAA</sequence>
<name>A0A075FLN4_9EURY</name>
<evidence type="ECO:0000256" key="1">
    <source>
        <dbReference type="SAM" id="MobiDB-lite"/>
    </source>
</evidence>
<accession>A0A075FLN4</accession>
<evidence type="ECO:0000313" key="2">
    <source>
        <dbReference type="EMBL" id="AIE90647.1"/>
    </source>
</evidence>
<feature type="compositionally biased region" description="Polar residues" evidence="1">
    <location>
        <begin position="1"/>
        <end position="20"/>
    </location>
</feature>
<protein>
    <submittedName>
        <fullName evidence="2">Uncharacterized protein</fullName>
    </submittedName>
</protein>
<reference evidence="2" key="1">
    <citation type="journal article" date="2014" name="Genome Biol. Evol.">
        <title>Pangenome evidence for extensive interdomain horizontal transfer affecting lineage core and shell genes in uncultured planktonic thaumarchaeota and euryarchaeota.</title>
        <authorList>
            <person name="Deschamps P."/>
            <person name="Zivanovic Y."/>
            <person name="Moreira D."/>
            <person name="Rodriguez-Valera F."/>
            <person name="Lopez-Garcia P."/>
        </authorList>
    </citation>
    <scope>NUCLEOTIDE SEQUENCE</scope>
</reference>